<reference evidence="1" key="1">
    <citation type="submission" date="2020-01" db="EMBL/GenBank/DDBJ databases">
        <authorList>
            <person name="Meier V. D."/>
            <person name="Meier V D."/>
        </authorList>
    </citation>
    <scope>NUCLEOTIDE SEQUENCE</scope>
    <source>
        <strain evidence="1">HLG_WM_MAG_08</strain>
    </source>
</reference>
<evidence type="ECO:0000313" key="1">
    <source>
        <dbReference type="EMBL" id="CAA6813408.1"/>
    </source>
</evidence>
<name>A0A6S6TA14_9GAMM</name>
<feature type="non-terminal residue" evidence="1">
    <location>
        <position position="1"/>
    </location>
</feature>
<protein>
    <submittedName>
        <fullName evidence="1">Uncharacterized protein</fullName>
    </submittedName>
</protein>
<sequence>CAATTGGKTDQRAIESVIFIKSSPPVSATLRRDQTLTINKDLSTRLEIKDGYNKLLNEKAGTITAQQFKALTENLNEVDYTRLRAKKREMPLVGSPTHTLVVKSDQGAHRFIESAMTTFPTELEAVFAAQTQYLPAAPAPIAETE</sequence>
<organism evidence="1">
    <name type="scientific">uncultured Thiotrichaceae bacterium</name>
    <dbReference type="NCBI Taxonomy" id="298394"/>
    <lineage>
        <taxon>Bacteria</taxon>
        <taxon>Pseudomonadati</taxon>
        <taxon>Pseudomonadota</taxon>
        <taxon>Gammaproteobacteria</taxon>
        <taxon>Thiotrichales</taxon>
        <taxon>Thiotrichaceae</taxon>
        <taxon>environmental samples</taxon>
    </lineage>
</organism>
<proteinExistence type="predicted"/>
<dbReference type="EMBL" id="CACVAV010000217">
    <property type="protein sequence ID" value="CAA6813408.1"/>
    <property type="molecule type" value="Genomic_DNA"/>
</dbReference>
<dbReference type="AlphaFoldDB" id="A0A6S6TA14"/>
<accession>A0A6S6TA14</accession>
<gene>
    <name evidence="1" type="ORF">HELGO_WM40491</name>
</gene>